<reference evidence="3" key="1">
    <citation type="submission" date="2016-10" db="EMBL/GenBank/DDBJ databases">
        <authorList>
            <person name="Varghese N."/>
            <person name="Submissions S."/>
        </authorList>
    </citation>
    <scope>NUCLEOTIDE SEQUENCE [LARGE SCALE GENOMIC DNA]</scope>
    <source>
        <strain evidence="3">DC30,IBRC 10041,KCTC 4046</strain>
    </source>
</reference>
<name>A0A1H3N169_9EURY</name>
<proteinExistence type="predicted"/>
<feature type="compositionally biased region" description="Basic and acidic residues" evidence="1">
    <location>
        <begin position="90"/>
        <end position="109"/>
    </location>
</feature>
<dbReference type="EMBL" id="FNPC01000011">
    <property type="protein sequence ID" value="SDY82504.1"/>
    <property type="molecule type" value="Genomic_DNA"/>
</dbReference>
<dbReference type="GeneID" id="43839823"/>
<evidence type="ECO:0000313" key="3">
    <source>
        <dbReference type="Proteomes" id="UP000199079"/>
    </source>
</evidence>
<sequence>MRRVTRNLLIAIAIVALALLALGALPEYLGTGDPYHLTAEPTDADGPAVDVSNATDRRYPYLTSALAATDAGDGRSAGRSDGYQEGPFGVKEHFTHTPFDEQDALQRRNRDAVREDGRVLVVHEGERYYVDVTRVPSETNE</sequence>
<keyword evidence="3" id="KW-1185">Reference proteome</keyword>
<feature type="region of interest" description="Disordered" evidence="1">
    <location>
        <begin position="70"/>
        <end position="109"/>
    </location>
</feature>
<accession>A0A1H3N169</accession>
<dbReference type="AlphaFoldDB" id="A0A1H3N169"/>
<protein>
    <submittedName>
        <fullName evidence="2">Uncharacterized protein</fullName>
    </submittedName>
</protein>
<evidence type="ECO:0000256" key="1">
    <source>
        <dbReference type="SAM" id="MobiDB-lite"/>
    </source>
</evidence>
<dbReference type="OrthoDB" id="302685at2157"/>
<gene>
    <name evidence="2" type="ORF">SAMN05216564_11115</name>
</gene>
<dbReference type="RefSeq" id="WP_021073366.1">
    <property type="nucleotide sequence ID" value="NZ_FNPC01000011.1"/>
</dbReference>
<evidence type="ECO:0000313" key="2">
    <source>
        <dbReference type="EMBL" id="SDY82504.1"/>
    </source>
</evidence>
<dbReference type="Proteomes" id="UP000199079">
    <property type="component" value="Unassembled WGS sequence"/>
</dbReference>
<organism evidence="2 3">
    <name type="scientific">Halopenitus persicus</name>
    <dbReference type="NCBI Taxonomy" id="1048396"/>
    <lineage>
        <taxon>Archaea</taxon>
        <taxon>Methanobacteriati</taxon>
        <taxon>Methanobacteriota</taxon>
        <taxon>Stenosarchaea group</taxon>
        <taxon>Halobacteria</taxon>
        <taxon>Halobacteriales</taxon>
        <taxon>Haloferacaceae</taxon>
        <taxon>Halopenitus</taxon>
    </lineage>
</organism>